<dbReference type="Gene3D" id="3.40.1190.10">
    <property type="entry name" value="Mur-like, catalytic domain"/>
    <property type="match status" value="1"/>
</dbReference>
<dbReference type="Proteomes" id="UP001251870">
    <property type="component" value="Unassembled WGS sequence"/>
</dbReference>
<gene>
    <name evidence="10" type="ORF">RIL96_04990</name>
</gene>
<dbReference type="PROSITE" id="PS50975">
    <property type="entry name" value="ATP_GRASP"/>
    <property type="match status" value="1"/>
</dbReference>
<proteinExistence type="inferred from homology"/>
<evidence type="ECO:0000256" key="3">
    <source>
        <dbReference type="ARBA" id="ARBA00022840"/>
    </source>
</evidence>
<dbReference type="InterPro" id="IPR051046">
    <property type="entry name" value="MurCDEF_CellWall_CoF430Synth"/>
</dbReference>
<dbReference type="SUPFAM" id="SSF56059">
    <property type="entry name" value="Glutathione synthetase ATP-binding domain-like"/>
    <property type="match status" value="1"/>
</dbReference>
<feature type="domain" description="Acylphosphatase-like" evidence="9">
    <location>
        <begin position="1146"/>
        <end position="1233"/>
    </location>
</feature>
<dbReference type="InterPro" id="IPR004101">
    <property type="entry name" value="Mur_ligase_C"/>
</dbReference>
<dbReference type="Pfam" id="PF02786">
    <property type="entry name" value="CPSase_L_D2"/>
    <property type="match status" value="1"/>
</dbReference>
<evidence type="ECO:0000259" key="9">
    <source>
        <dbReference type="PROSITE" id="PS51160"/>
    </source>
</evidence>
<comment type="catalytic activity">
    <reaction evidence="5">
        <text>an acyl phosphate + H2O = a carboxylate + phosphate + H(+)</text>
        <dbReference type="Rhea" id="RHEA:14965"/>
        <dbReference type="ChEBI" id="CHEBI:15377"/>
        <dbReference type="ChEBI" id="CHEBI:15378"/>
        <dbReference type="ChEBI" id="CHEBI:29067"/>
        <dbReference type="ChEBI" id="CHEBI:43474"/>
        <dbReference type="ChEBI" id="CHEBI:59918"/>
        <dbReference type="EC" id="3.6.1.7"/>
    </reaction>
</comment>
<dbReference type="InterPro" id="IPR017968">
    <property type="entry name" value="Acylphosphatase_CS"/>
</dbReference>
<dbReference type="Gene3D" id="3.90.190.20">
    <property type="entry name" value="Mur ligase, C-terminal domain"/>
    <property type="match status" value="1"/>
</dbReference>
<evidence type="ECO:0000256" key="2">
    <source>
        <dbReference type="ARBA" id="ARBA00022741"/>
    </source>
</evidence>
<name>A0ABU2DQZ2_9MICC</name>
<dbReference type="SUPFAM" id="SSF53244">
    <property type="entry name" value="MurD-like peptide ligases, peptide-binding domain"/>
    <property type="match status" value="1"/>
</dbReference>
<comment type="caution">
    <text evidence="10">The sequence shown here is derived from an EMBL/GenBank/DDBJ whole genome shotgun (WGS) entry which is preliminary data.</text>
</comment>
<dbReference type="Pfam" id="PF08245">
    <property type="entry name" value="Mur_ligase_M"/>
    <property type="match status" value="1"/>
</dbReference>
<dbReference type="Gene3D" id="3.30.470.20">
    <property type="entry name" value="ATP-grasp fold, B domain"/>
    <property type="match status" value="2"/>
</dbReference>
<dbReference type="InterPro" id="IPR036046">
    <property type="entry name" value="Acylphosphatase-like_dom_sf"/>
</dbReference>
<evidence type="ECO:0000256" key="1">
    <source>
        <dbReference type="ARBA" id="ARBA00022598"/>
    </source>
</evidence>
<feature type="region of interest" description="Disordered" evidence="7">
    <location>
        <begin position="651"/>
        <end position="671"/>
    </location>
</feature>
<protein>
    <recommendedName>
        <fullName evidence="5">acylphosphatase</fullName>
        <ecNumber evidence="5">3.6.1.7</ecNumber>
    </recommendedName>
</protein>
<evidence type="ECO:0000256" key="6">
    <source>
        <dbReference type="RuleBase" id="RU004168"/>
    </source>
</evidence>
<dbReference type="Pfam" id="PF00708">
    <property type="entry name" value="Acylphosphatase"/>
    <property type="match status" value="1"/>
</dbReference>
<dbReference type="SUPFAM" id="SSF53623">
    <property type="entry name" value="MurD-like peptide ligases, catalytic domain"/>
    <property type="match status" value="1"/>
</dbReference>
<dbReference type="SMART" id="SM01209">
    <property type="entry name" value="GARS_A"/>
    <property type="match status" value="1"/>
</dbReference>
<keyword evidence="2 4" id="KW-0547">Nucleotide-binding</keyword>
<keyword evidence="3 4" id="KW-0067">ATP-binding</keyword>
<reference evidence="10 11" key="1">
    <citation type="submission" date="2023-09" db="EMBL/GenBank/DDBJ databases">
        <title>Description of three actinobacteria isolated from air of manufacturing shop in a pharmaceutical factory.</title>
        <authorList>
            <person name="Zhang D.-F."/>
        </authorList>
    </citation>
    <scope>NUCLEOTIDE SEQUENCE [LARGE SCALE GENOMIC DNA]</scope>
    <source>
        <strain evidence="10 11">LY-0111</strain>
    </source>
</reference>
<dbReference type="Pfam" id="PF02875">
    <property type="entry name" value="Mur_ligase_C"/>
    <property type="match status" value="1"/>
</dbReference>
<organism evidence="10 11">
    <name type="scientific">Nesterenkonia aerolata</name>
    <dbReference type="NCBI Taxonomy" id="3074079"/>
    <lineage>
        <taxon>Bacteria</taxon>
        <taxon>Bacillati</taxon>
        <taxon>Actinomycetota</taxon>
        <taxon>Actinomycetes</taxon>
        <taxon>Micrococcales</taxon>
        <taxon>Micrococcaceae</taxon>
        <taxon>Nesterenkonia</taxon>
    </lineage>
</organism>
<keyword evidence="11" id="KW-1185">Reference proteome</keyword>
<feature type="active site" evidence="5">
    <location>
        <position position="1162"/>
    </location>
</feature>
<feature type="domain" description="ATP-grasp" evidence="8">
    <location>
        <begin position="102"/>
        <end position="349"/>
    </location>
</feature>
<feature type="active site" evidence="5">
    <location>
        <position position="1180"/>
    </location>
</feature>
<sequence>MRSDSENPSGPVSDGKAAEEQAPNSYSDPESLEIIRQHGEQHRNLGTLAIAAAATRHGARLQWLSGRDVWATFEDRRIPIAAHCATESSLSTAIVADKTLAKELMERGGVRVPSGRLVTSAADTVAAQQELGRPVVVKPRYGLQSRGVTVNVTEPRDLEAAYRRARQQGRDVLVEEFVDGLEYRVHANDRECVGVFRRILPNVMGDGSSTIAELVRAKNEFRKKNPSTTRHPIPMDDVAEGYLRRRGMSWDSVIDAGQRIVVRDVNGITSGGDSVECFDTASAALKQIAVDAVAAIPGMDWAGADILVERSTGDPYVMEINTDAAINGSTFPVYGTPRDLGGLVWQQKYANSRPEISTEPLVAQLVETPQPISTRTGRVDLFGMLVEDLKRRDYTVQARGGRIISASHNGVDLWFSGCTTGSDLLLSHRHLRRYMQQRQTLRRQGVPRPPARRIRDVEQLETFRAEHSADVALLKVDGHQPGGVPRVIGAEQSLPATLPTGQDSWCVQVRPAGLRLRVAATEEAALTVVAAPEDASALSPRELSQASRVAVRAVRAVPQLRWAVVDVVIPADVTADTQEPALVEMMSIRPEFESTDLVLAGALDDILDVIIQGAAQWTPTEAPSAQGSPTVTSVASKAPIPKASVLKTAVTEGAPDSRVQSVDRSSEEPVAVTSERRAAVGDAADLAQLLGGTWTRMPEPQWRPEALLSVRRVLRRGRRVQSSVLTSSKDPLRSLKRLAASDVDPHHVALLVPDTGEVPDSAFPMLRVPDVDRALEQVSQARRALFQGTVLAVTGSVGKTTVSRLLAHTLGAHERTHIARTTHNDLLTARANLFSLSDEDSAVFEVSRLGLPGAERILAPKVVVVTAIAEAHLEDFGTMEDTARAKSQLLRGLDAEGVAVINIDAPHSDVILNVAREQTSHIITYGTSESADVRLLSYEPGTGAITASCDGDEFSYSIGMTGEHNALNSLAAIAVLKGLGRDRSRYMEAIAEFAAVEGRGETQEMTVGGRRVTLVDESFNANPTSMRATIEGFGRRYADRRRILVLGDMQELGPDAAEMHGALADAVARSGAEKVFLMGPLMSSLWAALDDAQRGAHMMSVDQLLAVLPEELQEADAVLVKSSHSTGLDRVVKAWAEQPSPQSPRSWRLVVSGPAVQGVGYRRWIRDEAQRRQLDGWVRNRSDGRVEMLMHGNEDTVRALIAAAHTGPPRASVDRVTSRVVETVPESGFRQRPTRTIRRTRDNS</sequence>
<dbReference type="PROSITE" id="PS00151">
    <property type="entry name" value="ACYLPHOSPHATASE_2"/>
    <property type="match status" value="1"/>
</dbReference>
<dbReference type="Gene3D" id="3.30.70.100">
    <property type="match status" value="1"/>
</dbReference>
<evidence type="ECO:0000259" key="8">
    <source>
        <dbReference type="PROSITE" id="PS50975"/>
    </source>
</evidence>
<dbReference type="InterPro" id="IPR036565">
    <property type="entry name" value="Mur-like_cat_sf"/>
</dbReference>
<dbReference type="PANTHER" id="PTHR43024">
    <property type="entry name" value="UDP-N-ACETYLMURAMOYL-TRIPEPTIDE--D-ALANYL-D-ALANINE LIGASE"/>
    <property type="match status" value="1"/>
</dbReference>
<dbReference type="InterPro" id="IPR011761">
    <property type="entry name" value="ATP-grasp"/>
</dbReference>
<dbReference type="PANTHER" id="PTHR43024:SF1">
    <property type="entry name" value="UDP-N-ACETYLMURAMOYL-TRIPEPTIDE--D-ALANYL-D-ALANINE LIGASE"/>
    <property type="match status" value="1"/>
</dbReference>
<dbReference type="GO" id="GO:0016874">
    <property type="term" value="F:ligase activity"/>
    <property type="evidence" value="ECO:0007669"/>
    <property type="project" value="UniProtKB-KW"/>
</dbReference>
<dbReference type="InterPro" id="IPR013221">
    <property type="entry name" value="Mur_ligase_cen"/>
</dbReference>
<dbReference type="EC" id="3.6.1.7" evidence="5"/>
<comment type="similarity">
    <text evidence="6">Belongs to the acylphosphatase family.</text>
</comment>
<dbReference type="InterPro" id="IPR001792">
    <property type="entry name" value="Acylphosphatase-like_dom"/>
</dbReference>
<dbReference type="SUPFAM" id="SSF54975">
    <property type="entry name" value="Acylphosphatase/BLUF domain-like"/>
    <property type="match status" value="1"/>
</dbReference>
<keyword evidence="5" id="KW-0378">Hydrolase</keyword>
<keyword evidence="1 10" id="KW-0436">Ligase</keyword>
<evidence type="ECO:0000256" key="7">
    <source>
        <dbReference type="SAM" id="MobiDB-lite"/>
    </source>
</evidence>
<dbReference type="InterPro" id="IPR036615">
    <property type="entry name" value="Mur_ligase_C_dom_sf"/>
</dbReference>
<feature type="region of interest" description="Disordered" evidence="7">
    <location>
        <begin position="1225"/>
        <end position="1244"/>
    </location>
</feature>
<evidence type="ECO:0000256" key="4">
    <source>
        <dbReference type="PROSITE-ProRule" id="PRU00409"/>
    </source>
</evidence>
<feature type="compositionally biased region" description="Polar residues" evidence="7">
    <location>
        <begin position="1"/>
        <end position="10"/>
    </location>
</feature>
<accession>A0ABU2DQZ2</accession>
<dbReference type="InterPro" id="IPR005479">
    <property type="entry name" value="CPAse_ATP-bd"/>
</dbReference>
<evidence type="ECO:0000313" key="10">
    <source>
        <dbReference type="EMBL" id="MDR8018917.1"/>
    </source>
</evidence>
<evidence type="ECO:0000256" key="5">
    <source>
        <dbReference type="PROSITE-ProRule" id="PRU00520"/>
    </source>
</evidence>
<feature type="region of interest" description="Disordered" evidence="7">
    <location>
        <begin position="1"/>
        <end position="28"/>
    </location>
</feature>
<dbReference type="EMBL" id="JAVKGR010000003">
    <property type="protein sequence ID" value="MDR8018917.1"/>
    <property type="molecule type" value="Genomic_DNA"/>
</dbReference>
<dbReference type="PROSITE" id="PS51160">
    <property type="entry name" value="ACYLPHOSPHATASE_3"/>
    <property type="match status" value="1"/>
</dbReference>
<evidence type="ECO:0000313" key="11">
    <source>
        <dbReference type="Proteomes" id="UP001251870"/>
    </source>
</evidence>